<dbReference type="InterPro" id="IPR040177">
    <property type="entry name" value="SLC30A9"/>
</dbReference>
<dbReference type="Pfam" id="PF01545">
    <property type="entry name" value="Cation_efflux"/>
    <property type="match status" value="1"/>
</dbReference>
<reference evidence="8 9" key="1">
    <citation type="journal article" date="2023" name="Environ Microbiome">
        <title>A coral-associated actinobacterium mitigates coral bleaching under heat stress.</title>
        <authorList>
            <person name="Li J."/>
            <person name="Zou Y."/>
            <person name="Li Q."/>
            <person name="Zhang J."/>
            <person name="Bourne D.G."/>
            <person name="Lyu Y."/>
            <person name="Liu C."/>
            <person name="Zhang S."/>
        </authorList>
    </citation>
    <scope>NUCLEOTIDE SEQUENCE [LARGE SCALE GENOMIC DNA]</scope>
    <source>
        <strain evidence="8 9">SCSIO 13291</strain>
    </source>
</reference>
<evidence type="ECO:0000256" key="4">
    <source>
        <dbReference type="ARBA" id="ARBA00022989"/>
    </source>
</evidence>
<dbReference type="EMBL" id="CP115965">
    <property type="protein sequence ID" value="WZW99829.1"/>
    <property type="molecule type" value="Genomic_DNA"/>
</dbReference>
<dbReference type="InterPro" id="IPR027469">
    <property type="entry name" value="Cation_efflux_TMD_sf"/>
</dbReference>
<proteinExistence type="predicted"/>
<organism evidence="8 9">
    <name type="scientific">Propioniciclava soli</name>
    <dbReference type="NCBI Taxonomy" id="2775081"/>
    <lineage>
        <taxon>Bacteria</taxon>
        <taxon>Bacillati</taxon>
        <taxon>Actinomycetota</taxon>
        <taxon>Actinomycetes</taxon>
        <taxon>Propionibacteriales</taxon>
        <taxon>Propionibacteriaceae</taxon>
        <taxon>Propioniciclava</taxon>
    </lineage>
</organism>
<keyword evidence="9" id="KW-1185">Reference proteome</keyword>
<dbReference type="Gene3D" id="1.20.1510.10">
    <property type="entry name" value="Cation efflux protein transmembrane domain"/>
    <property type="match status" value="1"/>
</dbReference>
<keyword evidence="4 6" id="KW-1133">Transmembrane helix</keyword>
<feature type="transmembrane region" description="Helical" evidence="6">
    <location>
        <begin position="173"/>
        <end position="194"/>
    </location>
</feature>
<name>A0ABZ3CAN0_9ACTN</name>
<evidence type="ECO:0000256" key="6">
    <source>
        <dbReference type="SAM" id="Phobius"/>
    </source>
</evidence>
<feature type="transmembrane region" description="Helical" evidence="6">
    <location>
        <begin position="20"/>
        <end position="40"/>
    </location>
</feature>
<feature type="transmembrane region" description="Helical" evidence="6">
    <location>
        <begin position="200"/>
        <end position="223"/>
    </location>
</feature>
<keyword evidence="2" id="KW-0813">Transport</keyword>
<evidence type="ECO:0000313" key="9">
    <source>
        <dbReference type="Proteomes" id="UP001434337"/>
    </source>
</evidence>
<dbReference type="InterPro" id="IPR058533">
    <property type="entry name" value="Cation_efflux_TM"/>
</dbReference>
<dbReference type="Proteomes" id="UP001434337">
    <property type="component" value="Chromosome"/>
</dbReference>
<sequence>MTATPAPDQPESQGGNLVTVLIALGANALIAVAKTVAALLSGSASMVAEAAHSWADTGNEGLLLVAERRSARRADDTHPLGYGREAYVWAMVAAFGLFTAGSILSITHGISELSAEGEGGDYLVSYAVLAVAFVLEGTSFAQAVRQTRASAARLDMRPMRFILDTSQTTLRAVFFEDLAALLGILLAAGGLALHEITDNAIYDAIGSILVGVLLGVVAILLIVRNGQFLVGQTVSPEIRRRALDVLKADPEVDRVTFLHMEYVGPSRVFVIAAVDLVDDATESVMQGRLQAVEDRLQANPFVERAVLSLAAPGEAALD</sequence>
<comment type="subcellular location">
    <subcellularLocation>
        <location evidence="1">Membrane</location>
        <topology evidence="1">Multi-pass membrane protein</topology>
    </subcellularLocation>
</comment>
<feature type="transmembrane region" description="Helical" evidence="6">
    <location>
        <begin position="86"/>
        <end position="110"/>
    </location>
</feature>
<dbReference type="InterPro" id="IPR002524">
    <property type="entry name" value="Cation_efflux"/>
</dbReference>
<protein>
    <submittedName>
        <fullName evidence="8">Cation diffusion facilitator family transporter</fullName>
    </submittedName>
</protein>
<accession>A0ABZ3CAN0</accession>
<evidence type="ECO:0000256" key="2">
    <source>
        <dbReference type="ARBA" id="ARBA00022448"/>
    </source>
</evidence>
<evidence type="ECO:0000313" key="8">
    <source>
        <dbReference type="EMBL" id="WZW99829.1"/>
    </source>
</evidence>
<keyword evidence="5 6" id="KW-0472">Membrane</keyword>
<evidence type="ECO:0000256" key="3">
    <source>
        <dbReference type="ARBA" id="ARBA00022692"/>
    </source>
</evidence>
<keyword evidence="3 6" id="KW-0812">Transmembrane</keyword>
<feature type="transmembrane region" description="Helical" evidence="6">
    <location>
        <begin position="122"/>
        <end position="144"/>
    </location>
</feature>
<dbReference type="SUPFAM" id="SSF161111">
    <property type="entry name" value="Cation efflux protein transmembrane domain-like"/>
    <property type="match status" value="1"/>
</dbReference>
<evidence type="ECO:0000256" key="1">
    <source>
        <dbReference type="ARBA" id="ARBA00004141"/>
    </source>
</evidence>
<evidence type="ECO:0000259" key="7">
    <source>
        <dbReference type="Pfam" id="PF01545"/>
    </source>
</evidence>
<dbReference type="RefSeq" id="WP_342373337.1">
    <property type="nucleotide sequence ID" value="NZ_CP115965.1"/>
</dbReference>
<feature type="domain" description="Cation efflux protein transmembrane" evidence="7">
    <location>
        <begin position="20"/>
        <end position="229"/>
    </location>
</feature>
<gene>
    <name evidence="8" type="ORF">PCC79_06460</name>
</gene>
<evidence type="ECO:0000256" key="5">
    <source>
        <dbReference type="ARBA" id="ARBA00023136"/>
    </source>
</evidence>
<dbReference type="PANTHER" id="PTHR13414">
    <property type="entry name" value="HUEL-CATION TRANSPORTER"/>
    <property type="match status" value="1"/>
</dbReference>
<dbReference type="NCBIfam" id="TIGR01297">
    <property type="entry name" value="CDF"/>
    <property type="match status" value="1"/>
</dbReference>
<dbReference type="PANTHER" id="PTHR13414:SF9">
    <property type="entry name" value="PROTON-COUPLED ZINC ANTIPORTER SLC30A9, MITOCHONDRIAL"/>
    <property type="match status" value="1"/>
</dbReference>